<evidence type="ECO:0000256" key="3">
    <source>
        <dbReference type="ARBA" id="ARBA00023004"/>
    </source>
</evidence>
<dbReference type="GO" id="GO:0046872">
    <property type="term" value="F:metal ion binding"/>
    <property type="evidence" value="ECO:0007669"/>
    <property type="project" value="UniProtKB-KW"/>
</dbReference>
<dbReference type="GO" id="GO:0051536">
    <property type="term" value="F:iron-sulfur cluster binding"/>
    <property type="evidence" value="ECO:0007669"/>
    <property type="project" value="UniProtKB-KW"/>
</dbReference>
<protein>
    <recommendedName>
        <fullName evidence="6">FAD-dependent oxidoreductase</fullName>
    </recommendedName>
</protein>
<comment type="caution">
    <text evidence="5">The sequence shown here is derived from an EMBL/GenBank/DDBJ whole genome shotgun (WGS) entry which is preliminary data.</text>
</comment>
<name>X0U4J9_9ZZZZ</name>
<reference evidence="5" key="1">
    <citation type="journal article" date="2014" name="Front. Microbiol.">
        <title>High frequency of phylogenetically diverse reductive dehalogenase-homologous genes in deep subseafloor sedimentary metagenomes.</title>
        <authorList>
            <person name="Kawai M."/>
            <person name="Futagami T."/>
            <person name="Toyoda A."/>
            <person name="Takaki Y."/>
            <person name="Nishi S."/>
            <person name="Hori S."/>
            <person name="Arai W."/>
            <person name="Tsubouchi T."/>
            <person name="Morono Y."/>
            <person name="Uchiyama I."/>
            <person name="Ito T."/>
            <person name="Fujiyama A."/>
            <person name="Inagaki F."/>
            <person name="Takami H."/>
        </authorList>
    </citation>
    <scope>NUCLEOTIDE SEQUENCE</scope>
    <source>
        <strain evidence="5">Expedition CK06-06</strain>
    </source>
</reference>
<keyword evidence="3" id="KW-0408">Iron</keyword>
<sequence>LVAGRCIGTDHWIQQSARLIPPAMMTGQAAGTAAALAVKEGVDPRNLDPAPLRQQLTADGVIF</sequence>
<evidence type="ECO:0000256" key="1">
    <source>
        <dbReference type="ARBA" id="ARBA00022723"/>
    </source>
</evidence>
<keyword evidence="1" id="KW-0479">Metal-binding</keyword>
<feature type="non-terminal residue" evidence="5">
    <location>
        <position position="1"/>
    </location>
</feature>
<dbReference type="PANTHER" id="PTHR43498:SF1">
    <property type="entry name" value="COB--COM HETERODISULFIDE REDUCTASE IRON-SULFUR SUBUNIT A"/>
    <property type="match status" value="1"/>
</dbReference>
<keyword evidence="4" id="KW-0411">Iron-sulfur</keyword>
<gene>
    <name evidence="5" type="ORF">S01H1_29975</name>
</gene>
<proteinExistence type="predicted"/>
<evidence type="ECO:0000313" key="5">
    <source>
        <dbReference type="EMBL" id="GAF94291.1"/>
    </source>
</evidence>
<dbReference type="InterPro" id="IPR039650">
    <property type="entry name" value="HdrA-like"/>
</dbReference>
<dbReference type="EMBL" id="BARS01018421">
    <property type="protein sequence ID" value="GAF94291.1"/>
    <property type="molecule type" value="Genomic_DNA"/>
</dbReference>
<keyword evidence="2" id="KW-0560">Oxidoreductase</keyword>
<evidence type="ECO:0008006" key="6">
    <source>
        <dbReference type="Google" id="ProtNLM"/>
    </source>
</evidence>
<accession>X0U4J9</accession>
<dbReference type="AlphaFoldDB" id="X0U4J9"/>
<organism evidence="5">
    <name type="scientific">marine sediment metagenome</name>
    <dbReference type="NCBI Taxonomy" id="412755"/>
    <lineage>
        <taxon>unclassified sequences</taxon>
        <taxon>metagenomes</taxon>
        <taxon>ecological metagenomes</taxon>
    </lineage>
</organism>
<dbReference type="Pfam" id="PF12831">
    <property type="entry name" value="FAD_oxidored"/>
    <property type="match status" value="1"/>
</dbReference>
<evidence type="ECO:0000256" key="4">
    <source>
        <dbReference type="ARBA" id="ARBA00023014"/>
    </source>
</evidence>
<evidence type="ECO:0000256" key="2">
    <source>
        <dbReference type="ARBA" id="ARBA00023002"/>
    </source>
</evidence>
<dbReference type="GO" id="GO:0016491">
    <property type="term" value="F:oxidoreductase activity"/>
    <property type="evidence" value="ECO:0007669"/>
    <property type="project" value="UniProtKB-KW"/>
</dbReference>
<dbReference type="PANTHER" id="PTHR43498">
    <property type="entry name" value="FERREDOXIN:COB-COM HETERODISULFIDE REDUCTASE SUBUNIT A"/>
    <property type="match status" value="1"/>
</dbReference>